<accession>A0A7W8DPK1</accession>
<name>A0A7W8DPK1_9BACT</name>
<dbReference type="Proteomes" id="UP000534294">
    <property type="component" value="Unassembled WGS sequence"/>
</dbReference>
<dbReference type="InterPro" id="IPR021994">
    <property type="entry name" value="DUF3592"/>
</dbReference>
<feature type="domain" description="DUF3592" evidence="1">
    <location>
        <begin position="38"/>
        <end position="118"/>
    </location>
</feature>
<dbReference type="RefSeq" id="WP_184207228.1">
    <property type="nucleotide sequence ID" value="NZ_JACHIF010000002.1"/>
</dbReference>
<protein>
    <recommendedName>
        <fullName evidence="1">DUF3592 domain-containing protein</fullName>
    </recommendedName>
</protein>
<sequence>MLLLILAVSFYFLALVAGTASAYSRRWPSVSGRRMRSWVEEEYHGGHSESGAVCYEYEVQGRSYRSTLIRPTGDLGWSTSVPGLSSAHETVREMSQADGFWVYYCPRWPAYACLKPGGKAMTVYLIIVASLCLFFS</sequence>
<keyword evidence="3" id="KW-1185">Reference proteome</keyword>
<evidence type="ECO:0000259" key="1">
    <source>
        <dbReference type="Pfam" id="PF12158"/>
    </source>
</evidence>
<comment type="caution">
    <text evidence="2">The sequence shown here is derived from an EMBL/GenBank/DDBJ whole genome shotgun (WGS) entry which is preliminary data.</text>
</comment>
<dbReference type="AlphaFoldDB" id="A0A7W8DPK1"/>
<proteinExistence type="predicted"/>
<organism evidence="2 3">
    <name type="scientific">Prosthecobacter dejongeii</name>
    <dbReference type="NCBI Taxonomy" id="48465"/>
    <lineage>
        <taxon>Bacteria</taxon>
        <taxon>Pseudomonadati</taxon>
        <taxon>Verrucomicrobiota</taxon>
        <taxon>Verrucomicrobiia</taxon>
        <taxon>Verrucomicrobiales</taxon>
        <taxon>Verrucomicrobiaceae</taxon>
        <taxon>Prosthecobacter</taxon>
    </lineage>
</organism>
<evidence type="ECO:0000313" key="2">
    <source>
        <dbReference type="EMBL" id="MBB5037397.1"/>
    </source>
</evidence>
<gene>
    <name evidence="2" type="ORF">HNQ64_001639</name>
</gene>
<dbReference type="Pfam" id="PF12158">
    <property type="entry name" value="DUF3592"/>
    <property type="match status" value="1"/>
</dbReference>
<evidence type="ECO:0000313" key="3">
    <source>
        <dbReference type="Proteomes" id="UP000534294"/>
    </source>
</evidence>
<reference evidence="2 3" key="1">
    <citation type="submission" date="2020-08" db="EMBL/GenBank/DDBJ databases">
        <title>Genomic Encyclopedia of Type Strains, Phase IV (KMG-IV): sequencing the most valuable type-strain genomes for metagenomic binning, comparative biology and taxonomic classification.</title>
        <authorList>
            <person name="Goeker M."/>
        </authorList>
    </citation>
    <scope>NUCLEOTIDE SEQUENCE [LARGE SCALE GENOMIC DNA]</scope>
    <source>
        <strain evidence="2 3">DSM 12251</strain>
    </source>
</reference>
<dbReference type="EMBL" id="JACHIF010000002">
    <property type="protein sequence ID" value="MBB5037397.1"/>
    <property type="molecule type" value="Genomic_DNA"/>
</dbReference>